<dbReference type="InterPro" id="IPR050858">
    <property type="entry name" value="Mal-CoA-ACP_Trans/PKS_FabD"/>
</dbReference>
<proteinExistence type="predicted"/>
<dbReference type="KEGG" id="pbap:Pla133_46640"/>
<evidence type="ECO:0000313" key="6">
    <source>
        <dbReference type="Proteomes" id="UP000316921"/>
    </source>
</evidence>
<dbReference type="InterPro" id="IPR016035">
    <property type="entry name" value="Acyl_Trfase/lysoPLipase"/>
</dbReference>
<dbReference type="GO" id="GO:0006633">
    <property type="term" value="P:fatty acid biosynthetic process"/>
    <property type="evidence" value="ECO:0007669"/>
    <property type="project" value="TreeGrafter"/>
</dbReference>
<sequence length="330" mass="36245">MTRSFIICPGRGSYTERSLKSLPEGHAWVAAAERLRAEADLPPLVELDRAERFSAAQHLRPANVSALIYLVSMLDASQAMARTRPTCVAGNSMGWYTALAAAGALSFEDGFRLVQEMALLQEQHDVGGQILYPVVDEDWRRDPERERLVDGALATSRGEAMRSIHLGGYEVLAGSEVGIRHLLDSLPQAKLGGTVYPFRLMRHGPYHTPLVAEVSSDARLRLAELEFRRPLVTLIDGRGERFTPWSTSPEELREYTLGAQVVEPYDLTASIRVGLREHAPDRIVLPGPGNTLGGVVGQVLIAERWRGIIDKASFQTVQGGAGALVESMRR</sequence>
<dbReference type="Proteomes" id="UP000316921">
    <property type="component" value="Chromosome"/>
</dbReference>
<dbReference type="PANTHER" id="PTHR42681">
    <property type="entry name" value="MALONYL-COA-ACYL CARRIER PROTEIN TRANSACYLASE, MITOCHONDRIAL"/>
    <property type="match status" value="1"/>
</dbReference>
<dbReference type="EC" id="2.3.1.39" evidence="1"/>
<dbReference type="GO" id="GO:0004314">
    <property type="term" value="F:[acyl-carrier-protein] S-malonyltransferase activity"/>
    <property type="evidence" value="ECO:0007669"/>
    <property type="project" value="UniProtKB-EC"/>
</dbReference>
<dbReference type="SUPFAM" id="SSF52151">
    <property type="entry name" value="FabD/lysophospholipase-like"/>
    <property type="match status" value="1"/>
</dbReference>
<keyword evidence="2 5" id="KW-0808">Transferase</keyword>
<keyword evidence="3 5" id="KW-0012">Acyltransferase</keyword>
<evidence type="ECO:0000256" key="4">
    <source>
        <dbReference type="ARBA" id="ARBA00048462"/>
    </source>
</evidence>
<dbReference type="RefSeq" id="WP_145069530.1">
    <property type="nucleotide sequence ID" value="NZ_CP036287.1"/>
</dbReference>
<dbReference type="InterPro" id="IPR001227">
    <property type="entry name" value="Ac_transferase_dom_sf"/>
</dbReference>
<reference evidence="5 6" key="1">
    <citation type="submission" date="2019-02" db="EMBL/GenBank/DDBJ databases">
        <title>Deep-cultivation of Planctomycetes and their phenomic and genomic characterization uncovers novel biology.</title>
        <authorList>
            <person name="Wiegand S."/>
            <person name="Jogler M."/>
            <person name="Boedeker C."/>
            <person name="Pinto D."/>
            <person name="Vollmers J."/>
            <person name="Rivas-Marin E."/>
            <person name="Kohn T."/>
            <person name="Peeters S.H."/>
            <person name="Heuer A."/>
            <person name="Rast P."/>
            <person name="Oberbeckmann S."/>
            <person name="Bunk B."/>
            <person name="Jeske O."/>
            <person name="Meyerdierks A."/>
            <person name="Storesund J.E."/>
            <person name="Kallscheuer N."/>
            <person name="Luecker S."/>
            <person name="Lage O.M."/>
            <person name="Pohl T."/>
            <person name="Merkel B.J."/>
            <person name="Hornburger P."/>
            <person name="Mueller R.-W."/>
            <person name="Bruemmer F."/>
            <person name="Labrenz M."/>
            <person name="Spormann A.M."/>
            <person name="Op den Camp H."/>
            <person name="Overmann J."/>
            <person name="Amann R."/>
            <person name="Jetten M.S.M."/>
            <person name="Mascher T."/>
            <person name="Medema M.H."/>
            <person name="Devos D.P."/>
            <person name="Kaster A.-K."/>
            <person name="Ovreas L."/>
            <person name="Rohde M."/>
            <person name="Galperin M.Y."/>
            <person name="Jogler C."/>
        </authorList>
    </citation>
    <scope>NUCLEOTIDE SEQUENCE [LARGE SCALE GENOMIC DNA]</scope>
    <source>
        <strain evidence="5 6">Pla133</strain>
    </source>
</reference>
<evidence type="ECO:0000256" key="1">
    <source>
        <dbReference type="ARBA" id="ARBA00013258"/>
    </source>
</evidence>
<name>A0A518BRE0_9BACT</name>
<dbReference type="Gene3D" id="3.40.366.10">
    <property type="entry name" value="Malonyl-Coenzyme A Acyl Carrier Protein, domain 2"/>
    <property type="match status" value="1"/>
</dbReference>
<dbReference type="EMBL" id="CP036287">
    <property type="protein sequence ID" value="QDU69544.1"/>
    <property type="molecule type" value="Genomic_DNA"/>
</dbReference>
<comment type="catalytic activity">
    <reaction evidence="4">
        <text>holo-[ACP] + malonyl-CoA = malonyl-[ACP] + CoA</text>
        <dbReference type="Rhea" id="RHEA:41792"/>
        <dbReference type="Rhea" id="RHEA-COMP:9623"/>
        <dbReference type="Rhea" id="RHEA-COMP:9685"/>
        <dbReference type="ChEBI" id="CHEBI:57287"/>
        <dbReference type="ChEBI" id="CHEBI:57384"/>
        <dbReference type="ChEBI" id="CHEBI:64479"/>
        <dbReference type="ChEBI" id="CHEBI:78449"/>
        <dbReference type="EC" id="2.3.1.39"/>
    </reaction>
</comment>
<dbReference type="PANTHER" id="PTHR42681:SF1">
    <property type="entry name" value="MALONYL-COA-ACYL CARRIER PROTEIN TRANSACYLASE, MITOCHONDRIAL"/>
    <property type="match status" value="1"/>
</dbReference>
<organism evidence="5 6">
    <name type="scientific">Engelhardtia mirabilis</name>
    <dbReference type="NCBI Taxonomy" id="2528011"/>
    <lineage>
        <taxon>Bacteria</taxon>
        <taxon>Pseudomonadati</taxon>
        <taxon>Planctomycetota</taxon>
        <taxon>Planctomycetia</taxon>
        <taxon>Planctomycetia incertae sedis</taxon>
        <taxon>Engelhardtia</taxon>
    </lineage>
</organism>
<evidence type="ECO:0000313" key="5">
    <source>
        <dbReference type="EMBL" id="QDU69544.1"/>
    </source>
</evidence>
<evidence type="ECO:0000256" key="3">
    <source>
        <dbReference type="ARBA" id="ARBA00023315"/>
    </source>
</evidence>
<dbReference type="Gene3D" id="3.30.70.250">
    <property type="entry name" value="Malonyl-CoA ACP transacylase, ACP-binding"/>
    <property type="match status" value="1"/>
</dbReference>
<protein>
    <recommendedName>
        <fullName evidence="1">[acyl-carrier-protein] S-malonyltransferase</fullName>
        <ecNumber evidence="1">2.3.1.39</ecNumber>
    </recommendedName>
</protein>
<keyword evidence="6" id="KW-1185">Reference proteome</keyword>
<gene>
    <name evidence="5" type="primary">fabD_2</name>
    <name evidence="5" type="ORF">Pla133_46640</name>
</gene>
<dbReference type="AlphaFoldDB" id="A0A518BRE0"/>
<accession>A0A518BRE0</accession>
<evidence type="ECO:0000256" key="2">
    <source>
        <dbReference type="ARBA" id="ARBA00022679"/>
    </source>
</evidence>